<dbReference type="KEGG" id="cheb:HH215_13925"/>
<keyword evidence="1" id="KW-0472">Membrane</keyword>
<keyword evidence="1" id="KW-1133">Transmembrane helix</keyword>
<dbReference type="EMBL" id="CP051680">
    <property type="protein sequence ID" value="QJD84180.1"/>
    <property type="molecule type" value="Genomic_DNA"/>
</dbReference>
<evidence type="ECO:0000313" key="3">
    <source>
        <dbReference type="Proteomes" id="UP000502248"/>
    </source>
</evidence>
<accession>A0A7Z2VJV5</accession>
<dbReference type="Proteomes" id="UP000502248">
    <property type="component" value="Chromosome"/>
</dbReference>
<organism evidence="2 3">
    <name type="scientific">Cohnella herbarum</name>
    <dbReference type="NCBI Taxonomy" id="2728023"/>
    <lineage>
        <taxon>Bacteria</taxon>
        <taxon>Bacillati</taxon>
        <taxon>Bacillota</taxon>
        <taxon>Bacilli</taxon>
        <taxon>Bacillales</taxon>
        <taxon>Paenibacillaceae</taxon>
        <taxon>Cohnella</taxon>
    </lineage>
</organism>
<evidence type="ECO:0000313" key="2">
    <source>
        <dbReference type="EMBL" id="QJD84180.1"/>
    </source>
</evidence>
<keyword evidence="3" id="KW-1185">Reference proteome</keyword>
<protein>
    <recommendedName>
        <fullName evidence="4">DUF5325 family protein</fullName>
    </recommendedName>
</protein>
<gene>
    <name evidence="2" type="ORF">HH215_13925</name>
</gene>
<evidence type="ECO:0000256" key="1">
    <source>
        <dbReference type="SAM" id="Phobius"/>
    </source>
</evidence>
<name>A0A7Z2VJV5_9BACL</name>
<proteinExistence type="predicted"/>
<reference evidence="2 3" key="1">
    <citation type="submission" date="2020-04" db="EMBL/GenBank/DDBJ databases">
        <title>Genome sequencing of novel species.</title>
        <authorList>
            <person name="Heo J."/>
            <person name="Kim S.-J."/>
            <person name="Kim J.-S."/>
            <person name="Hong S.-B."/>
            <person name="Kwon S.-W."/>
        </authorList>
    </citation>
    <scope>NUCLEOTIDE SEQUENCE [LARGE SCALE GENOMIC DNA]</scope>
    <source>
        <strain evidence="2 3">MFER-1</strain>
    </source>
</reference>
<sequence>MSKTLSLFFAIASIVLMLATAFSLSHNGWLALLFGVLTLGMTGAGFVVKAKLRRNRPDSNG</sequence>
<dbReference type="AlphaFoldDB" id="A0A7Z2VJV5"/>
<keyword evidence="1" id="KW-0812">Transmembrane</keyword>
<evidence type="ECO:0008006" key="4">
    <source>
        <dbReference type="Google" id="ProtNLM"/>
    </source>
</evidence>
<feature type="transmembrane region" description="Helical" evidence="1">
    <location>
        <begin position="31"/>
        <end position="48"/>
    </location>
</feature>
<dbReference type="RefSeq" id="WP_169280464.1">
    <property type="nucleotide sequence ID" value="NZ_CP051680.1"/>
</dbReference>